<dbReference type="AlphaFoldDB" id="A0A1F5JLW6"/>
<accession>A0A1F5JLW6</accession>
<dbReference type="InterPro" id="IPR014710">
    <property type="entry name" value="RmlC-like_jellyroll"/>
</dbReference>
<dbReference type="Pfam" id="PF07883">
    <property type="entry name" value="Cupin_2"/>
    <property type="match status" value="1"/>
</dbReference>
<feature type="domain" description="Cupin type-2" evidence="1">
    <location>
        <begin position="60"/>
        <end position="109"/>
    </location>
</feature>
<gene>
    <name evidence="2" type="ORF">A2867_01995</name>
</gene>
<dbReference type="SUPFAM" id="SSF51182">
    <property type="entry name" value="RmlC-like cupins"/>
    <property type="match status" value="1"/>
</dbReference>
<sequence length="111" mass="12267">MATVVKKSLNQPDETQTPEKLKVEIVTIDGFKIQRITAEPGWQWSKHLKPVVGGESCQKHHLVYVLSGKLHAKMDDGKEEVFGPGEVGVVPPGHDGWNAGNEPVVWLEIPH</sequence>
<evidence type="ECO:0000259" key="1">
    <source>
        <dbReference type="Pfam" id="PF07883"/>
    </source>
</evidence>
<dbReference type="CDD" id="cd06990">
    <property type="entry name" value="cupin_DUF861"/>
    <property type="match status" value="1"/>
</dbReference>
<name>A0A1F5JLW6_9BACT</name>
<comment type="caution">
    <text evidence="2">The sequence shown here is derived from an EMBL/GenBank/DDBJ whole genome shotgun (WGS) entry which is preliminary data.</text>
</comment>
<dbReference type="EMBL" id="MFCP01000003">
    <property type="protein sequence ID" value="OGE29615.1"/>
    <property type="molecule type" value="Genomic_DNA"/>
</dbReference>
<dbReference type="Proteomes" id="UP000177555">
    <property type="component" value="Unassembled WGS sequence"/>
</dbReference>
<dbReference type="Gene3D" id="2.60.120.10">
    <property type="entry name" value="Jelly Rolls"/>
    <property type="match status" value="1"/>
</dbReference>
<dbReference type="InterPro" id="IPR013096">
    <property type="entry name" value="Cupin_2"/>
</dbReference>
<proteinExistence type="predicted"/>
<reference evidence="2 3" key="1">
    <citation type="journal article" date="2016" name="Nat. Commun.">
        <title>Thousands of microbial genomes shed light on interconnected biogeochemical processes in an aquifer system.</title>
        <authorList>
            <person name="Anantharaman K."/>
            <person name="Brown C.T."/>
            <person name="Hug L.A."/>
            <person name="Sharon I."/>
            <person name="Castelle C.J."/>
            <person name="Probst A.J."/>
            <person name="Thomas B.C."/>
            <person name="Singh A."/>
            <person name="Wilkins M.J."/>
            <person name="Karaoz U."/>
            <person name="Brodie E.L."/>
            <person name="Williams K.H."/>
            <person name="Hubbard S.S."/>
            <person name="Banfield J.F."/>
        </authorList>
    </citation>
    <scope>NUCLEOTIDE SEQUENCE [LARGE SCALE GENOMIC DNA]</scope>
</reference>
<protein>
    <recommendedName>
        <fullName evidence="1">Cupin type-2 domain-containing protein</fullName>
    </recommendedName>
</protein>
<evidence type="ECO:0000313" key="3">
    <source>
        <dbReference type="Proteomes" id="UP000177555"/>
    </source>
</evidence>
<dbReference type="InterPro" id="IPR011051">
    <property type="entry name" value="RmlC_Cupin_sf"/>
</dbReference>
<organism evidence="2 3">
    <name type="scientific">Candidatus Daviesbacteria bacterium RIFCSPHIGHO2_01_FULL_40_11</name>
    <dbReference type="NCBI Taxonomy" id="1797762"/>
    <lineage>
        <taxon>Bacteria</taxon>
        <taxon>Candidatus Daviesiibacteriota</taxon>
    </lineage>
</organism>
<evidence type="ECO:0000313" key="2">
    <source>
        <dbReference type="EMBL" id="OGE29615.1"/>
    </source>
</evidence>